<keyword evidence="8 11" id="KW-1133">Transmembrane helix</keyword>
<evidence type="ECO:0000256" key="1">
    <source>
        <dbReference type="ARBA" id="ARBA00004162"/>
    </source>
</evidence>
<keyword evidence="13" id="KW-1185">Reference proteome</keyword>
<comment type="subcellular location">
    <subcellularLocation>
        <location evidence="1">Cell membrane</location>
        <topology evidence="1">Single-pass membrane protein</topology>
    </subcellularLocation>
</comment>
<evidence type="ECO:0000256" key="5">
    <source>
        <dbReference type="ARBA" id="ARBA00022741"/>
    </source>
</evidence>
<dbReference type="Pfam" id="PF05108">
    <property type="entry name" value="T7SS_ESX1_EccB"/>
    <property type="match status" value="1"/>
</dbReference>
<dbReference type="InterPro" id="IPR042485">
    <property type="entry name" value="T7SS_EccB_R3"/>
</dbReference>
<dbReference type="Proteomes" id="UP000546126">
    <property type="component" value="Unassembled WGS sequence"/>
</dbReference>
<evidence type="ECO:0000313" key="12">
    <source>
        <dbReference type="EMBL" id="NUW40968.1"/>
    </source>
</evidence>
<sequence>MQTRKDLYQAHRFMTQRLGMALLQGEPDLPESPMRRHNVATFAGVLIAILIAAGFGIYGMLKPGGATKLTDPGQLLVEEETGATYVYSEQESRLLPVANYVSARLLLDSDQIKVRNVSSESLAGFSRGPMVGIAGAPNSLPKPQRMVKTPWSACVTEGQDAAGIRRSYVTLVGGTEVGGVSPAPADALLVNDGKQDWVLWANQRMAVNNVDRLTDQAPRRVPLSWINSIPEGSRFAAPGITGRGKRLPGSSFRVGQVLKVDALAGTPARWYVLLSDGLAPITQTQATLLIQDPASQAAYGRNRVREIPIDAASANATKQSAQNIRGGGMPETMPRFQSPAASAPLCMVYADLLKGSVKGRLTVGSTVQIRAPKSAGGTEKFDQVVLPPGGAAVAGLLPGEGQLPSVTQFYLISDQGRKFRMVTPDVVTKLGYSAADVAPLPAHLLRLIPDGPALDPAAARTPMTDTQGLRTSGS</sequence>
<dbReference type="GO" id="GO:0005576">
    <property type="term" value="C:extracellular region"/>
    <property type="evidence" value="ECO:0007669"/>
    <property type="project" value="TreeGrafter"/>
</dbReference>
<dbReference type="AlphaFoldDB" id="A0A7Y6MA67"/>
<dbReference type="InterPro" id="IPR044857">
    <property type="entry name" value="T7SS_EccB_R1"/>
</dbReference>
<evidence type="ECO:0000256" key="4">
    <source>
        <dbReference type="ARBA" id="ARBA00022692"/>
    </source>
</evidence>
<keyword evidence="3" id="KW-1003">Cell membrane</keyword>
<dbReference type="RefSeq" id="WP_175600543.1">
    <property type="nucleotide sequence ID" value="NZ_JABWGO010000002.1"/>
</dbReference>
<gene>
    <name evidence="12" type="primary">eccB</name>
    <name evidence="12" type="ORF">HT134_12555</name>
</gene>
<dbReference type="PANTHER" id="PTHR40765:SF2">
    <property type="entry name" value="ESX-2 SECRETION SYSTEM ATPASE ECCB2"/>
    <property type="match status" value="1"/>
</dbReference>
<feature type="compositionally biased region" description="Polar residues" evidence="10">
    <location>
        <begin position="463"/>
        <end position="474"/>
    </location>
</feature>
<comment type="caution">
    <text evidence="12">The sequence shown here is derived from an EMBL/GenBank/DDBJ whole genome shotgun (WGS) entry which is preliminary data.</text>
</comment>
<dbReference type="PANTHER" id="PTHR40765">
    <property type="entry name" value="ESX-2 SECRETION SYSTEM ATPASE ECCB2"/>
    <property type="match status" value="1"/>
</dbReference>
<proteinExistence type="inferred from homology"/>
<evidence type="ECO:0000256" key="2">
    <source>
        <dbReference type="ARBA" id="ARBA00008149"/>
    </source>
</evidence>
<evidence type="ECO:0000256" key="10">
    <source>
        <dbReference type="SAM" id="MobiDB-lite"/>
    </source>
</evidence>
<evidence type="ECO:0000256" key="11">
    <source>
        <dbReference type="SAM" id="Phobius"/>
    </source>
</evidence>
<dbReference type="NCBIfam" id="TIGR03919">
    <property type="entry name" value="T7SS_EccB"/>
    <property type="match status" value="1"/>
</dbReference>
<comment type="similarity">
    <text evidence="2">Belongs to the EccB family.</text>
</comment>
<name>A0A7Y6MA67_9ACTN</name>
<dbReference type="EMBL" id="JABWGO010000002">
    <property type="protein sequence ID" value="NUW40968.1"/>
    <property type="molecule type" value="Genomic_DNA"/>
</dbReference>
<dbReference type="Gene3D" id="2.40.50.910">
    <property type="entry name" value="Type VII secretion system EccB, repeat 3 domain"/>
    <property type="match status" value="1"/>
</dbReference>
<reference evidence="12 13" key="1">
    <citation type="submission" date="2020-06" db="EMBL/GenBank/DDBJ databases">
        <authorList>
            <person name="Chanama M."/>
        </authorList>
    </citation>
    <scope>NUCLEOTIDE SEQUENCE [LARGE SCALE GENOMIC DNA]</scope>
    <source>
        <strain evidence="12 13">TBRC6557</strain>
    </source>
</reference>
<dbReference type="Gene3D" id="3.30.2390.20">
    <property type="entry name" value="Type VII secretion system EccB, repeat 1 domain"/>
    <property type="match status" value="1"/>
</dbReference>
<dbReference type="InterPro" id="IPR007795">
    <property type="entry name" value="T7SS_EccB"/>
</dbReference>
<feature type="transmembrane region" description="Helical" evidence="11">
    <location>
        <begin position="39"/>
        <end position="61"/>
    </location>
</feature>
<accession>A0A7Y6MA67</accession>
<evidence type="ECO:0000313" key="13">
    <source>
        <dbReference type="Proteomes" id="UP000546126"/>
    </source>
</evidence>
<keyword evidence="6" id="KW-0378">Hydrolase</keyword>
<keyword evidence="4 11" id="KW-0812">Transmembrane</keyword>
<dbReference type="GO" id="GO:0005524">
    <property type="term" value="F:ATP binding"/>
    <property type="evidence" value="ECO:0007669"/>
    <property type="project" value="UniProtKB-KW"/>
</dbReference>
<protein>
    <submittedName>
        <fullName evidence="12">Type VII secretion protein EccB</fullName>
    </submittedName>
</protein>
<feature type="region of interest" description="Disordered" evidence="10">
    <location>
        <begin position="454"/>
        <end position="474"/>
    </location>
</feature>
<evidence type="ECO:0000256" key="6">
    <source>
        <dbReference type="ARBA" id="ARBA00022801"/>
    </source>
</evidence>
<evidence type="ECO:0000256" key="3">
    <source>
        <dbReference type="ARBA" id="ARBA00022475"/>
    </source>
</evidence>
<dbReference type="GO" id="GO:0005886">
    <property type="term" value="C:plasma membrane"/>
    <property type="evidence" value="ECO:0007669"/>
    <property type="project" value="UniProtKB-SubCell"/>
</dbReference>
<organism evidence="12 13">
    <name type="scientific">Nonomuraea rhodomycinica</name>
    <dbReference type="NCBI Taxonomy" id="1712872"/>
    <lineage>
        <taxon>Bacteria</taxon>
        <taxon>Bacillati</taxon>
        <taxon>Actinomycetota</taxon>
        <taxon>Actinomycetes</taxon>
        <taxon>Streptosporangiales</taxon>
        <taxon>Streptosporangiaceae</taxon>
        <taxon>Nonomuraea</taxon>
    </lineage>
</organism>
<evidence type="ECO:0000256" key="9">
    <source>
        <dbReference type="ARBA" id="ARBA00023136"/>
    </source>
</evidence>
<keyword evidence="7" id="KW-0067">ATP-binding</keyword>
<dbReference type="GO" id="GO:0016787">
    <property type="term" value="F:hydrolase activity"/>
    <property type="evidence" value="ECO:0007669"/>
    <property type="project" value="UniProtKB-KW"/>
</dbReference>
<evidence type="ECO:0000256" key="7">
    <source>
        <dbReference type="ARBA" id="ARBA00022840"/>
    </source>
</evidence>
<keyword evidence="5" id="KW-0547">Nucleotide-binding</keyword>
<keyword evidence="9 11" id="KW-0472">Membrane</keyword>
<evidence type="ECO:0000256" key="8">
    <source>
        <dbReference type="ARBA" id="ARBA00022989"/>
    </source>
</evidence>